<evidence type="ECO:0000313" key="3">
    <source>
        <dbReference type="EMBL" id="AOW29542.1"/>
    </source>
</evidence>
<dbReference type="SUPFAM" id="SSF103107">
    <property type="entry name" value="Hypothetical protein c14orf129, hspc210"/>
    <property type="match status" value="1"/>
</dbReference>
<accession>A0A1D8PN25</accession>
<dbReference type="AlphaFoldDB" id="A0A1D8PN25"/>
<evidence type="ECO:0000313" key="4">
    <source>
        <dbReference type="Proteomes" id="UP000000559"/>
    </source>
</evidence>
<organism evidence="3 4">
    <name type="scientific">Candida albicans (strain SC5314 / ATCC MYA-2876)</name>
    <name type="common">Yeast</name>
    <dbReference type="NCBI Taxonomy" id="237561"/>
    <lineage>
        <taxon>Eukaryota</taxon>
        <taxon>Fungi</taxon>
        <taxon>Dikarya</taxon>
        <taxon>Ascomycota</taxon>
        <taxon>Saccharomycotina</taxon>
        <taxon>Pichiomycetes</taxon>
        <taxon>Debaryomycetaceae</taxon>
        <taxon>Candida/Lodderomyces clade</taxon>
        <taxon>Candida</taxon>
    </lineage>
</organism>
<dbReference type="GeneID" id="3642649"/>
<dbReference type="Proteomes" id="UP000000559">
    <property type="component" value="Chromosome 5"/>
</dbReference>
<dbReference type="VEuPathDB" id="FungiDB:C5_01040W_A"/>
<evidence type="ECO:0000313" key="2">
    <source>
        <dbReference type="CGD" id="CAL0000176008"/>
    </source>
</evidence>
<proteinExistence type="predicted"/>
<name>A0A1D8PN25_CANAL</name>
<dbReference type="OrthoDB" id="5804279at2759"/>
<dbReference type="CGD" id="CAL0000176008">
    <property type="gene designation" value="orf19.9524"/>
</dbReference>
<dbReference type="EMBL" id="CP017627">
    <property type="protein sequence ID" value="AOW29542.1"/>
    <property type="molecule type" value="Genomic_DNA"/>
</dbReference>
<reference evidence="3 4" key="1">
    <citation type="journal article" date="2004" name="Proc. Natl. Acad. Sci. U.S.A.">
        <title>The diploid genome sequence of Candida albicans.</title>
        <authorList>
            <person name="Jones T."/>
            <person name="Federspiel N.A."/>
            <person name="Chibana H."/>
            <person name="Dungan J."/>
            <person name="Kalman S."/>
            <person name="Magee B.B."/>
            <person name="Newport G."/>
            <person name="Thorstenson Y.R."/>
            <person name="Agabian N."/>
            <person name="Magee P.T."/>
            <person name="Davis R.W."/>
            <person name="Scherer S."/>
        </authorList>
    </citation>
    <scope>NUCLEOTIDE SEQUENCE [LARGE SCALE GENOMIC DNA]</scope>
    <source>
        <strain evidence="4">SC5314 / ATCC MYA-2876</strain>
    </source>
</reference>
<dbReference type="eggNOG" id="ENOG502T9YZ">
    <property type="taxonomic scope" value="Eukaryota"/>
</dbReference>
<gene>
    <name evidence="3" type="ordered locus">CAALFM_C501040WA</name>
    <name evidence="2" type="ordered locus">orf19.9524</name>
</gene>
<keyword evidence="4" id="KW-1185">Reference proteome</keyword>
<evidence type="ECO:0000259" key="1">
    <source>
        <dbReference type="Pfam" id="PF05303"/>
    </source>
</evidence>
<dbReference type="SMR" id="A0A1D8PN25"/>
<reference evidence="3 4" key="2">
    <citation type="journal article" date="2007" name="Genome Biol.">
        <title>Assembly of the Candida albicans genome into sixteen supercontigs aligned on the eight chromosomes.</title>
        <authorList>
            <person name="van het Hoog M."/>
            <person name="Rast T.J."/>
            <person name="Martchenko M."/>
            <person name="Grindle S."/>
            <person name="Dignard D."/>
            <person name="Hogues H."/>
            <person name="Cuomo C."/>
            <person name="Berriman M."/>
            <person name="Scherer S."/>
            <person name="Magee B.B."/>
            <person name="Whiteway M."/>
            <person name="Chibana H."/>
            <person name="Nantel A."/>
            <person name="Magee P.T."/>
        </authorList>
    </citation>
    <scope>GENOME REANNOTATION</scope>
    <source>
        <strain evidence="4">SC5314 / ATCC MYA-2876</strain>
    </source>
</reference>
<dbReference type="RefSeq" id="XP_715730.2">
    <property type="nucleotide sequence ID" value="XM_710637.2"/>
</dbReference>
<dbReference type="Pfam" id="PF05303">
    <property type="entry name" value="GSKIP_dom"/>
    <property type="match status" value="1"/>
</dbReference>
<dbReference type="OMA" id="NIESHIH"/>
<dbReference type="KEGG" id="cal:CAALFM_C501040WA"/>
<sequence length="107" mass="12411">MEVQQQIDELTTIYHEYRSFFPKCDLIVTPDASSSSNYILLTTHEGRSIKVSVALRGWYELTTTTQSQNVEKPFETFEALMQSISIDFQNRFGNELSNKLNQLLQQK</sequence>
<feature type="domain" description="GSKIP" evidence="1">
    <location>
        <begin position="32"/>
        <end position="103"/>
    </location>
</feature>
<reference evidence="3 4" key="3">
    <citation type="journal article" date="2013" name="Genome Biol.">
        <title>Assembly of a phased diploid Candida albicans genome facilitates allele-specific measurements and provides a simple model for repeat and indel structure.</title>
        <authorList>
            <person name="Muzzey D."/>
            <person name="Schwartz K."/>
            <person name="Weissman J.S."/>
            <person name="Sherlock G."/>
        </authorList>
    </citation>
    <scope>NUCLEOTIDE SEQUENCE [LARGE SCALE GENOMIC DNA]</scope>
    <source>
        <strain evidence="4">SC5314 / ATCC MYA-2876</strain>
    </source>
</reference>
<dbReference type="STRING" id="237561.A0A1D8PN25"/>
<dbReference type="InterPro" id="IPR007967">
    <property type="entry name" value="GSKIP_dom"/>
</dbReference>
<dbReference type="Gene3D" id="3.30.2280.10">
    <property type="entry name" value="Hypothetical protein (hspc210)"/>
    <property type="match status" value="1"/>
</dbReference>
<dbReference type="InParanoid" id="A0A1D8PN25"/>
<protein>
    <recommendedName>
        <fullName evidence="1">GSKIP domain-containing protein</fullName>
    </recommendedName>
</protein>
<dbReference type="InterPro" id="IPR023231">
    <property type="entry name" value="GSKIP_dom_sf"/>
</dbReference>